<evidence type="ECO:0000313" key="3">
    <source>
        <dbReference type="Proteomes" id="UP000060787"/>
    </source>
</evidence>
<name>A0A0S2F7E2_LYSAN</name>
<dbReference type="InterPro" id="IPR006531">
    <property type="entry name" value="Gp5/Vgr_OB"/>
</dbReference>
<dbReference type="Proteomes" id="UP000060787">
    <property type="component" value="Chromosome"/>
</dbReference>
<keyword evidence="3" id="KW-1185">Reference proteome</keyword>
<protein>
    <submittedName>
        <fullName evidence="2">Phage baseplate assembly V family protein</fullName>
    </submittedName>
</protein>
<dbReference type="RefSeq" id="WP_057917018.1">
    <property type="nucleotide sequence ID" value="NZ_CP011129.1"/>
</dbReference>
<gene>
    <name evidence="2" type="ORF">LA76x_1277</name>
</gene>
<dbReference type="InterPro" id="IPR013046">
    <property type="entry name" value="GpV/Gp45"/>
</dbReference>
<dbReference type="PATRIC" id="fig|84531.8.peg.1302"/>
<reference evidence="2 3" key="1">
    <citation type="journal article" date="2015" name="BMC Genomics">
        <title>Comparative genomics and metabolic profiling of the genus Lysobacter.</title>
        <authorList>
            <person name="de Bruijn I."/>
            <person name="Cheng X."/>
            <person name="de Jager V."/>
            <person name="Exposito R.G."/>
            <person name="Watrous J."/>
            <person name="Patel N."/>
            <person name="Postma J."/>
            <person name="Dorrestein P.C."/>
            <person name="Kobayashi D."/>
            <person name="Raaijmakers J.M."/>
        </authorList>
    </citation>
    <scope>NUCLEOTIDE SEQUENCE [LARGE SCALE GENOMIC DNA]</scope>
    <source>
        <strain evidence="2 3">76</strain>
    </source>
</reference>
<dbReference type="InterPro" id="IPR037026">
    <property type="entry name" value="Vgr_OB-fold_dom_sf"/>
</dbReference>
<organism evidence="2 3">
    <name type="scientific">Lysobacter antibioticus</name>
    <dbReference type="NCBI Taxonomy" id="84531"/>
    <lineage>
        <taxon>Bacteria</taxon>
        <taxon>Pseudomonadati</taxon>
        <taxon>Pseudomonadota</taxon>
        <taxon>Gammaproteobacteria</taxon>
        <taxon>Lysobacterales</taxon>
        <taxon>Lysobacteraceae</taxon>
        <taxon>Lysobacter</taxon>
    </lineage>
</organism>
<dbReference type="AlphaFoldDB" id="A0A0S2F7E2"/>
<dbReference type="KEGG" id="lab:LA76x_1277"/>
<proteinExistence type="predicted"/>
<evidence type="ECO:0000313" key="2">
    <source>
        <dbReference type="EMBL" id="ALN79435.1"/>
    </source>
</evidence>
<dbReference type="NCBIfam" id="TIGR01644">
    <property type="entry name" value="phage_P2_V"/>
    <property type="match status" value="1"/>
</dbReference>
<dbReference type="Gene3D" id="2.40.50.230">
    <property type="entry name" value="Gp5 N-terminal domain"/>
    <property type="match status" value="1"/>
</dbReference>
<dbReference type="Gene3D" id="6.20.150.10">
    <property type="match status" value="1"/>
</dbReference>
<accession>A0A0S2F7E2</accession>
<evidence type="ECO:0000259" key="1">
    <source>
        <dbReference type="Pfam" id="PF04717"/>
    </source>
</evidence>
<dbReference type="EMBL" id="CP011129">
    <property type="protein sequence ID" value="ALN79435.1"/>
    <property type="molecule type" value="Genomic_DNA"/>
</dbReference>
<dbReference type="STRING" id="84531.LA76x_1277"/>
<sequence length="190" mass="19534">MQNNADILRKIANMIRIGTIAEVDYGTKTARVSSGDLTTDFLPWCAGRAGKRSSWSPRSVGEQVILVCPQGETTRAFILGALYSTANPAPDDGEHRHVNRYGDGAVISYDEAAHALHATLPSGGTATLSADGGITLNGPVTINGATTINGNASIKGKAEASEDVIGGGVSLKTHPHKAVMTGTALSGPPA</sequence>
<feature type="domain" description="Gp5/Type VI secretion system Vgr protein OB-fold" evidence="1">
    <location>
        <begin position="16"/>
        <end position="83"/>
    </location>
</feature>
<dbReference type="Pfam" id="PF04717">
    <property type="entry name" value="Phage_base_V"/>
    <property type="match status" value="1"/>
</dbReference>